<dbReference type="PANTHER" id="PTHR12911:SF8">
    <property type="entry name" value="KLAROID PROTEIN-RELATED"/>
    <property type="match status" value="1"/>
</dbReference>
<evidence type="ECO:0000256" key="2">
    <source>
        <dbReference type="ARBA" id="ARBA00022692"/>
    </source>
</evidence>
<reference evidence="10" key="1">
    <citation type="submission" date="2025-08" db="UniProtKB">
        <authorList>
            <consortium name="RefSeq"/>
        </authorList>
    </citation>
    <scope>IDENTIFICATION</scope>
    <source>
        <tissue evidence="10">Whole body</tissue>
    </source>
</reference>
<dbReference type="FunFam" id="2.60.120.260:FF:000009">
    <property type="entry name" value="SUN domain-containing protein 1 isoform X1"/>
    <property type="match status" value="1"/>
</dbReference>
<feature type="compositionally biased region" description="Polar residues" evidence="6">
    <location>
        <begin position="81"/>
        <end position="93"/>
    </location>
</feature>
<dbReference type="Gene3D" id="2.60.120.260">
    <property type="entry name" value="Galactose-binding domain-like"/>
    <property type="match status" value="1"/>
</dbReference>
<feature type="transmembrane region" description="Helical" evidence="7">
    <location>
        <begin position="393"/>
        <end position="413"/>
    </location>
</feature>
<evidence type="ECO:0000256" key="6">
    <source>
        <dbReference type="SAM" id="MobiDB-lite"/>
    </source>
</evidence>
<feature type="compositionally biased region" description="Basic and acidic residues" evidence="6">
    <location>
        <begin position="70"/>
        <end position="79"/>
    </location>
</feature>
<feature type="transmembrane region" description="Helical" evidence="7">
    <location>
        <begin position="425"/>
        <end position="447"/>
    </location>
</feature>
<evidence type="ECO:0000259" key="8">
    <source>
        <dbReference type="PROSITE" id="PS51469"/>
    </source>
</evidence>
<evidence type="ECO:0000256" key="4">
    <source>
        <dbReference type="ARBA" id="ARBA00023054"/>
    </source>
</evidence>
<gene>
    <name evidence="10" type="primary">LOC108622356</name>
</gene>
<proteinExistence type="predicted"/>
<keyword evidence="2 7" id="KW-0812">Transmembrane</keyword>
<feature type="compositionally biased region" description="Polar residues" evidence="6">
    <location>
        <begin position="13"/>
        <end position="28"/>
    </location>
</feature>
<dbReference type="RefSeq" id="XP_017875674.1">
    <property type="nucleotide sequence ID" value="XM_018020185.2"/>
</dbReference>
<dbReference type="PANTHER" id="PTHR12911">
    <property type="entry name" value="SAD1/UNC-84-LIKE PROTEIN-RELATED"/>
    <property type="match status" value="1"/>
</dbReference>
<evidence type="ECO:0000313" key="9">
    <source>
        <dbReference type="Proteomes" id="UP000694925"/>
    </source>
</evidence>
<dbReference type="PROSITE" id="PS51469">
    <property type="entry name" value="SUN"/>
    <property type="match status" value="1"/>
</dbReference>
<evidence type="ECO:0000256" key="7">
    <source>
        <dbReference type="SAM" id="Phobius"/>
    </source>
</evidence>
<name>A0AAJ7N3D7_9HYME</name>
<feature type="region of interest" description="Disordered" evidence="6">
    <location>
        <begin position="238"/>
        <end position="263"/>
    </location>
</feature>
<evidence type="ECO:0000256" key="3">
    <source>
        <dbReference type="ARBA" id="ARBA00022989"/>
    </source>
</evidence>
<feature type="compositionally biased region" description="Basic and acidic residues" evidence="6">
    <location>
        <begin position="94"/>
        <end position="114"/>
    </location>
</feature>
<dbReference type="Pfam" id="PF07738">
    <property type="entry name" value="Sad1_UNC"/>
    <property type="match status" value="1"/>
</dbReference>
<dbReference type="GO" id="GO:0034993">
    <property type="term" value="C:meiotic nuclear membrane microtubule tethering complex"/>
    <property type="evidence" value="ECO:0007669"/>
    <property type="project" value="TreeGrafter"/>
</dbReference>
<dbReference type="InterPro" id="IPR008979">
    <property type="entry name" value="Galactose-bd-like_sf"/>
</dbReference>
<keyword evidence="5 7" id="KW-0472">Membrane</keyword>
<feature type="compositionally biased region" description="Basic and acidic residues" evidence="6">
    <location>
        <begin position="33"/>
        <end position="50"/>
    </location>
</feature>
<sequence length="790" mass="91863">MEGEQRHYDLRTGSRSRSRTPLVQNRTLIESEISEHHYDLRSHSRERSHTPGEVTSRKFVSKVQASTSSKTHDQSKETIVESIQDNSVESISENAKKITENVSTRKGERRSERQRAKRQVHANGQSEKKEDMRQRKIFKVRKNTSDYSSDEGERDDSSSRPCSAHEIYKQAGDWWNVFPKTDYTYSERSQCRYEIAPGILAMPNMSRPSIHSNSQPFSCDTFDSGMSETTDFVTAKGTTTDEGVSASEFPGHMSSSDRKSSLQCTKTHKEQYRSYREVIYTEPKIVSESRQSVPYTHTPFRRIDSRQRDVTSFIDSDTELDEAIPSSLIRRSKIIERFTSFISVIVSWFSKLLVFLRLETIEKREYRPTYEYQRNVAESKLSRVWKIIDRSFAYVYFFLVKVLLFDTWLLSCGSNARARIRKTSWRVLWIVLLPLLLILGYWCLPYFPMLLYSTKVIARQFRETSDLTANNQLISREMMFGKDIFESFGISNLDQTVEQSGQHFNESEMLEQLKESERVLSNIHTEEMDIIKLQLKKLRELYSELKLCCNARTKYITNEDLEMRLNMFLSDYLSTSVTNEAKVRSESSIAMDYGITDDRVRAIVREALKIYDADKTGRVDYALESAGGQIVSTRCTQRYDIKTRAFKLLAFTLYHENNNPRTVIQGNPIQPGTCWAFQGFPGYLLIKLRSSIYITGFTLEHAPKSILPNGEMRSAPKKFNVWGFLDENDLEPVMFGDYEFAASDDSLQYFPVQNITIDRPYEYVELRIHSNHGQLEYTCLYRFRVHGRPM</sequence>
<evidence type="ECO:0000313" key="10">
    <source>
        <dbReference type="RefSeq" id="XP_017875674.1"/>
    </source>
</evidence>
<dbReference type="GeneID" id="108622356"/>
<organism evidence="9 10">
    <name type="scientific">Ceratina calcarata</name>
    <dbReference type="NCBI Taxonomy" id="156304"/>
    <lineage>
        <taxon>Eukaryota</taxon>
        <taxon>Metazoa</taxon>
        <taxon>Ecdysozoa</taxon>
        <taxon>Arthropoda</taxon>
        <taxon>Hexapoda</taxon>
        <taxon>Insecta</taxon>
        <taxon>Pterygota</taxon>
        <taxon>Neoptera</taxon>
        <taxon>Endopterygota</taxon>
        <taxon>Hymenoptera</taxon>
        <taxon>Apocrita</taxon>
        <taxon>Aculeata</taxon>
        <taxon>Apoidea</taxon>
        <taxon>Anthophila</taxon>
        <taxon>Apidae</taxon>
        <taxon>Ceratina</taxon>
        <taxon>Zadontomerus</taxon>
    </lineage>
</organism>
<dbReference type="AlphaFoldDB" id="A0AAJ7N3D7"/>
<dbReference type="InterPro" id="IPR045119">
    <property type="entry name" value="SUN1-5"/>
</dbReference>
<dbReference type="KEGG" id="ccal:108622356"/>
<evidence type="ECO:0000256" key="1">
    <source>
        <dbReference type="ARBA" id="ARBA00004370"/>
    </source>
</evidence>
<keyword evidence="4" id="KW-0175">Coiled coil</keyword>
<feature type="domain" description="SUN" evidence="8">
    <location>
        <begin position="627"/>
        <end position="790"/>
    </location>
</feature>
<comment type="subcellular location">
    <subcellularLocation>
        <location evidence="1">Membrane</location>
    </subcellularLocation>
</comment>
<feature type="compositionally biased region" description="Basic and acidic residues" evidence="6">
    <location>
        <begin position="1"/>
        <end position="12"/>
    </location>
</feature>
<dbReference type="SUPFAM" id="SSF49785">
    <property type="entry name" value="Galactose-binding domain-like"/>
    <property type="match status" value="1"/>
</dbReference>
<dbReference type="InterPro" id="IPR012919">
    <property type="entry name" value="SUN_dom"/>
</dbReference>
<feature type="region of interest" description="Disordered" evidence="6">
    <location>
        <begin position="1"/>
        <end position="163"/>
    </location>
</feature>
<evidence type="ECO:0000256" key="5">
    <source>
        <dbReference type="ARBA" id="ARBA00023136"/>
    </source>
</evidence>
<protein>
    <submittedName>
        <fullName evidence="10">Uncharacterized protein LOC108622356 isoform X1</fullName>
    </submittedName>
</protein>
<keyword evidence="3 7" id="KW-1133">Transmembrane helix</keyword>
<dbReference type="Proteomes" id="UP000694925">
    <property type="component" value="Unplaced"/>
</dbReference>
<accession>A0AAJ7N3D7</accession>
<dbReference type="GO" id="GO:0043495">
    <property type="term" value="F:protein-membrane adaptor activity"/>
    <property type="evidence" value="ECO:0007669"/>
    <property type="project" value="TreeGrafter"/>
</dbReference>
<keyword evidence="9" id="KW-1185">Reference proteome</keyword>